<dbReference type="Proteomes" id="UP000184076">
    <property type="component" value="Unassembled WGS sequence"/>
</dbReference>
<accession>A0A1M4SB96</accession>
<dbReference type="PANTHER" id="PTHR11365">
    <property type="entry name" value="5-OXOPROLINASE RELATED"/>
    <property type="match status" value="1"/>
</dbReference>
<organism evidence="3 4">
    <name type="scientific">Desulfacinum infernum DSM 9756</name>
    <dbReference type="NCBI Taxonomy" id="1121391"/>
    <lineage>
        <taxon>Bacteria</taxon>
        <taxon>Pseudomonadati</taxon>
        <taxon>Thermodesulfobacteriota</taxon>
        <taxon>Syntrophobacteria</taxon>
        <taxon>Syntrophobacterales</taxon>
        <taxon>Syntrophobacteraceae</taxon>
        <taxon>Desulfacinum</taxon>
    </lineage>
</organism>
<proteinExistence type="predicted"/>
<dbReference type="RefSeq" id="WP_073035819.1">
    <property type="nucleotide sequence ID" value="NZ_FQVB01000003.1"/>
</dbReference>
<dbReference type="GO" id="GO:0017168">
    <property type="term" value="F:5-oxoprolinase (ATP-hydrolyzing) activity"/>
    <property type="evidence" value="ECO:0007669"/>
    <property type="project" value="TreeGrafter"/>
</dbReference>
<name>A0A1M4SB96_9BACT</name>
<dbReference type="OrthoDB" id="9814788at2"/>
<sequence>MIIGLDVGGTHTDVVLLGPNGIERQAKVPTDHSNLIECVWTGLEKVTAGVPSDVLERVVLSTTLTTNAVAENKLAPVGMIVSSGPGLDAESFRTNPHYYVVSGSIDHRGREIQPIEPMEIEAIGARLRKEGIRHVGVVGKFSVRNPKHEIQIQQILGDHFDYVVMGHRLSGNLNFPRRIATAYLNAAVYPIHKRFFDAVRRSLEEHGLHIPLHILKADGGTMSLKASLELPVQSILSGPAASVMGSLPFVSADKDTLVLDIGGTTTDMAVLVGDAPLLSPQGAQLGRYRTLIRALNTSSIGLGGDSAVRVVNGALQIGPDREGPAMAYGGPCPTPTDALFVLGRDTQGDTAAARRGLERVARELGLSVEEAAAKVFDLTCTKILDAARQMVEAINTKPVYTVRELLEGYQVQPKELLVLGGPAPFFASRMQELSPYEVRVVPQWHVANAVGAGLARTTCEVTLFVDTERGIASAPEEAFYQPVKRDFDKKKAVELALELLAEKALEEGADPRDLEMEVLEEQQFNMVRGFYTTGKNFRVKVQVKPGLVGTYRSIIPKIDPTCEEEGRRAGSMDTA</sequence>
<dbReference type="Pfam" id="PF05378">
    <property type="entry name" value="Hydant_A_N"/>
    <property type="match status" value="1"/>
</dbReference>
<keyword evidence="4" id="KW-1185">Reference proteome</keyword>
<dbReference type="EMBL" id="FQVB01000003">
    <property type="protein sequence ID" value="SHE29469.1"/>
    <property type="molecule type" value="Genomic_DNA"/>
</dbReference>
<dbReference type="GO" id="GO:0005829">
    <property type="term" value="C:cytosol"/>
    <property type="evidence" value="ECO:0007669"/>
    <property type="project" value="TreeGrafter"/>
</dbReference>
<feature type="domain" description="Hydantoinase A/oxoprolinase" evidence="1">
    <location>
        <begin position="178"/>
        <end position="458"/>
    </location>
</feature>
<evidence type="ECO:0000259" key="2">
    <source>
        <dbReference type="Pfam" id="PF05378"/>
    </source>
</evidence>
<dbReference type="InterPro" id="IPR002821">
    <property type="entry name" value="Hydantoinase_A"/>
</dbReference>
<dbReference type="SUPFAM" id="SSF53067">
    <property type="entry name" value="Actin-like ATPase domain"/>
    <property type="match status" value="1"/>
</dbReference>
<evidence type="ECO:0000259" key="1">
    <source>
        <dbReference type="Pfam" id="PF01968"/>
    </source>
</evidence>
<reference evidence="4" key="1">
    <citation type="submission" date="2016-11" db="EMBL/GenBank/DDBJ databases">
        <authorList>
            <person name="Varghese N."/>
            <person name="Submissions S."/>
        </authorList>
    </citation>
    <scope>NUCLEOTIDE SEQUENCE [LARGE SCALE GENOMIC DNA]</scope>
    <source>
        <strain evidence="4">DSM 9756</strain>
    </source>
</reference>
<dbReference type="Pfam" id="PF01968">
    <property type="entry name" value="Hydantoinase_A"/>
    <property type="match status" value="1"/>
</dbReference>
<dbReference type="STRING" id="1121391.SAMN02745206_00047"/>
<dbReference type="InterPro" id="IPR045079">
    <property type="entry name" value="Oxoprolinase-like"/>
</dbReference>
<dbReference type="InterPro" id="IPR008040">
    <property type="entry name" value="Hydant_A_N"/>
</dbReference>
<evidence type="ECO:0000313" key="3">
    <source>
        <dbReference type="EMBL" id="SHE29469.1"/>
    </source>
</evidence>
<gene>
    <name evidence="3" type="ORF">SAMN02745206_00047</name>
</gene>
<dbReference type="InterPro" id="IPR043129">
    <property type="entry name" value="ATPase_NBD"/>
</dbReference>
<protein>
    <submittedName>
        <fullName evidence="3">N-methylhydantoinase A/oxoprolinase/acetone carboxylase, beta subunit</fullName>
    </submittedName>
</protein>
<dbReference type="AlphaFoldDB" id="A0A1M4SB96"/>
<dbReference type="PANTHER" id="PTHR11365:SF2">
    <property type="entry name" value="5-OXOPROLINASE"/>
    <property type="match status" value="1"/>
</dbReference>
<evidence type="ECO:0000313" key="4">
    <source>
        <dbReference type="Proteomes" id="UP000184076"/>
    </source>
</evidence>
<feature type="domain" description="Hydantoinase/oxoprolinase N-terminal" evidence="2">
    <location>
        <begin position="3"/>
        <end position="158"/>
    </location>
</feature>
<dbReference type="GO" id="GO:0006749">
    <property type="term" value="P:glutathione metabolic process"/>
    <property type="evidence" value="ECO:0007669"/>
    <property type="project" value="TreeGrafter"/>
</dbReference>